<protein>
    <recommendedName>
        <fullName evidence="1">Antitoxin Xre/MbcA/ParS-like toxin-binding domain-containing protein</fullName>
    </recommendedName>
</protein>
<reference evidence="2 3" key="1">
    <citation type="submission" date="2015-03" db="EMBL/GenBank/DDBJ databases">
        <title>Comparative genomics of Pseudomonas insights into diversity of traits involved in vanlence and defense.</title>
        <authorList>
            <person name="Qin Y."/>
        </authorList>
    </citation>
    <scope>NUCLEOTIDE SEQUENCE [LARGE SCALE GENOMIC DNA]</scope>
    <source>
        <strain evidence="2 3">H24</strain>
    </source>
</reference>
<proteinExistence type="predicted"/>
<dbReference type="OrthoDB" id="6166782at2"/>
<sequence length="63" mass="7201">MNFIEQIQLHAEQVFGDKAKAENWLNQPKSEFGGFTPLEHAHSEAGYLVAKEALERIRHGYAF</sequence>
<dbReference type="Proteomes" id="UP000033400">
    <property type="component" value="Unassembled WGS sequence"/>
</dbReference>
<dbReference type="InterPro" id="IPR024467">
    <property type="entry name" value="Xre/MbcA/ParS-like_toxin-bd"/>
</dbReference>
<dbReference type="PATRIC" id="fig|294.133.peg.3220"/>
<accession>A0A0F4V680</accession>
<evidence type="ECO:0000313" key="3">
    <source>
        <dbReference type="Proteomes" id="UP000033400"/>
    </source>
</evidence>
<name>A0A0F4V680_PSEFL</name>
<evidence type="ECO:0000259" key="1">
    <source>
        <dbReference type="Pfam" id="PF09722"/>
    </source>
</evidence>
<dbReference type="Pfam" id="PF09722">
    <property type="entry name" value="Xre_MbcA_ParS_C"/>
    <property type="match status" value="1"/>
</dbReference>
<dbReference type="AlphaFoldDB" id="A0A0F4V680"/>
<gene>
    <name evidence="2" type="ORF">VD17_17995</name>
</gene>
<dbReference type="EMBL" id="LACH01000039">
    <property type="protein sequence ID" value="KJZ64373.1"/>
    <property type="molecule type" value="Genomic_DNA"/>
</dbReference>
<dbReference type="RefSeq" id="WP_046054955.1">
    <property type="nucleotide sequence ID" value="NZ_LACH01000039.1"/>
</dbReference>
<evidence type="ECO:0000313" key="2">
    <source>
        <dbReference type="EMBL" id="KJZ64373.1"/>
    </source>
</evidence>
<comment type="caution">
    <text evidence="2">The sequence shown here is derived from an EMBL/GenBank/DDBJ whole genome shotgun (WGS) entry which is preliminary data.</text>
</comment>
<feature type="domain" description="Antitoxin Xre/MbcA/ParS-like toxin-binding" evidence="1">
    <location>
        <begin position="10"/>
        <end position="60"/>
    </location>
</feature>
<organism evidence="2 3">
    <name type="scientific">Pseudomonas fluorescens</name>
    <dbReference type="NCBI Taxonomy" id="294"/>
    <lineage>
        <taxon>Bacteria</taxon>
        <taxon>Pseudomonadati</taxon>
        <taxon>Pseudomonadota</taxon>
        <taxon>Gammaproteobacteria</taxon>
        <taxon>Pseudomonadales</taxon>
        <taxon>Pseudomonadaceae</taxon>
        <taxon>Pseudomonas</taxon>
    </lineage>
</organism>